<evidence type="ECO:0000259" key="2">
    <source>
        <dbReference type="Pfam" id="PF12776"/>
    </source>
</evidence>
<organism evidence="3 4">
    <name type="scientific">Cuscuta australis</name>
    <dbReference type="NCBI Taxonomy" id="267555"/>
    <lineage>
        <taxon>Eukaryota</taxon>
        <taxon>Viridiplantae</taxon>
        <taxon>Streptophyta</taxon>
        <taxon>Embryophyta</taxon>
        <taxon>Tracheophyta</taxon>
        <taxon>Spermatophyta</taxon>
        <taxon>Magnoliopsida</taxon>
        <taxon>eudicotyledons</taxon>
        <taxon>Gunneridae</taxon>
        <taxon>Pentapetalae</taxon>
        <taxon>asterids</taxon>
        <taxon>lamiids</taxon>
        <taxon>Solanales</taxon>
        <taxon>Convolvulaceae</taxon>
        <taxon>Cuscuteae</taxon>
        <taxon>Cuscuta</taxon>
        <taxon>Cuscuta subgen. Grammica</taxon>
        <taxon>Cuscuta sect. Cleistogrammica</taxon>
    </lineage>
</organism>
<accession>A0A328E8Y3</accession>
<sequence>MAQKRIRINWKLEGVEKTFLEACIHEITINGREGSSLKQASWKSVAEKLKTQHNFIVDQRQMKNHFDFLKGKFAAWLKLKNKTGNVYDSLTNTFNLSEEEWQIEMKCNKYVEALRSVPLAYPELCCQLYEGSTSNGFANWGPSSTLPHPSEEVYEHKLDDMDVVDVECTQMDSPGKGVSQESSIRPQKKEKGEKRKHKATLESKLIEVGEDISKLAKMMIEKHTLSDDMDACLEKLETLGWDESDAKYETAFLLFGESADLRKLWARLKPQNCEKWVKNAGAKYGLFN</sequence>
<dbReference type="Proteomes" id="UP000249390">
    <property type="component" value="Unassembled WGS sequence"/>
</dbReference>
<evidence type="ECO:0000256" key="1">
    <source>
        <dbReference type="SAM" id="MobiDB-lite"/>
    </source>
</evidence>
<keyword evidence="4" id="KW-1185">Reference proteome</keyword>
<dbReference type="InterPro" id="IPR024752">
    <property type="entry name" value="Myb/SANT-like_dom"/>
</dbReference>
<feature type="compositionally biased region" description="Basic and acidic residues" evidence="1">
    <location>
        <begin position="187"/>
        <end position="197"/>
    </location>
</feature>
<reference evidence="3 4" key="1">
    <citation type="submission" date="2018-06" db="EMBL/GenBank/DDBJ databases">
        <title>The Genome of Cuscuta australis (Dodder) Provides Insight into the Evolution of Plant Parasitism.</title>
        <authorList>
            <person name="Liu H."/>
        </authorList>
    </citation>
    <scope>NUCLEOTIDE SEQUENCE [LARGE SCALE GENOMIC DNA]</scope>
    <source>
        <strain evidence="4">cv. Yunnan</strain>
        <tissue evidence="3">Vines</tissue>
    </source>
</reference>
<proteinExistence type="predicted"/>
<comment type="caution">
    <text evidence="3">The sequence shown here is derived from an EMBL/GenBank/DDBJ whole genome shotgun (WGS) entry which is preliminary data.</text>
</comment>
<dbReference type="EMBL" id="NQVE01000009">
    <property type="protein sequence ID" value="RAL54515.1"/>
    <property type="molecule type" value="Genomic_DNA"/>
</dbReference>
<feature type="domain" description="Myb/SANT-like" evidence="2">
    <location>
        <begin position="15"/>
        <end position="102"/>
    </location>
</feature>
<dbReference type="Pfam" id="PF12776">
    <property type="entry name" value="Myb_DNA-bind_3"/>
    <property type="match status" value="1"/>
</dbReference>
<evidence type="ECO:0000313" key="4">
    <source>
        <dbReference type="Proteomes" id="UP000249390"/>
    </source>
</evidence>
<dbReference type="PANTHER" id="PTHR31704">
    <property type="entry name" value="MYB/SANT-LIKE DNA-BINDING DOMAIN PROTEIN-RELATED"/>
    <property type="match status" value="1"/>
</dbReference>
<dbReference type="PANTHER" id="PTHR31704:SF48">
    <property type="entry name" value="L10-INTERACTING MYB DOMAIN-CONTAINING PROTEIN-LIKE"/>
    <property type="match status" value="1"/>
</dbReference>
<dbReference type="AlphaFoldDB" id="A0A328E8Y3"/>
<protein>
    <recommendedName>
        <fullName evidence="2">Myb/SANT-like domain-containing protein</fullName>
    </recommendedName>
</protein>
<feature type="region of interest" description="Disordered" evidence="1">
    <location>
        <begin position="170"/>
        <end position="197"/>
    </location>
</feature>
<name>A0A328E8Y3_9ASTE</name>
<gene>
    <name evidence="3" type="ORF">DM860_001643</name>
</gene>
<evidence type="ECO:0000313" key="3">
    <source>
        <dbReference type="EMBL" id="RAL54515.1"/>
    </source>
</evidence>